<sequence length="574" mass="63614">MTMTETSENLEHLISLLGGRGKFQTSVHILAAVGCYLSITFNHLVMAFHGSPVSHTCMAGVNQSDLAVNATPKTEFNLTNVQQHVTNITHSKCFTTVSYSDGHDDVIDCTSGQWEYFPKYGERNIVSEFDLVCSAEYLNSLATTIYFTGVMVGGLVFGDLADRFGRLPVMLITLYASVMFGLISAFSVNYVMFVVLRFIVGIFTQGVQMATYTLIIEMYPPKYRPYAGVGTDLVFSMAVIVLSGLAYLMPHWRHLQIAISVLPLATVFYAWYLPESLRWLVIKGNTERAEKLLRRICNINKLRFPAETWNLLEKDTAIQEETTQQYNVTHLFHTWSLTKATVICSYLCSNHSFSAFAHLISSGANGRGDVVMAVTYYGVTFKTSSLPGSIYMNFFISGVMEVIVCLITIYLLNRFGRKKPMFGCLVSAGVLCLACGVIGQYTSGLGHLITALALAGKCFSGAIFVTFFVYATELYPTVIRNIGLGFGLVWARLGGVLAPQFNQWSKALLGFDAIYVFGVLSLVGGFAILLLPETHRRRLPDVIEQDIQVDKSGMDVEDVEDVEYGEDAVREDLL</sequence>
<dbReference type="AlphaFoldDB" id="A0AAE0ZVY9"/>
<dbReference type="Pfam" id="PF00083">
    <property type="entry name" value="Sugar_tr"/>
    <property type="match status" value="1"/>
</dbReference>
<dbReference type="EMBL" id="JAWDGP010003263">
    <property type="protein sequence ID" value="KAK3775886.1"/>
    <property type="molecule type" value="Genomic_DNA"/>
</dbReference>
<feature type="transmembrane region" description="Helical" evidence="5">
    <location>
        <begin position="482"/>
        <end position="501"/>
    </location>
</feature>
<gene>
    <name evidence="7" type="ORF">RRG08_011449</name>
</gene>
<evidence type="ECO:0000313" key="8">
    <source>
        <dbReference type="Proteomes" id="UP001283361"/>
    </source>
</evidence>
<feature type="transmembrane region" description="Helical" evidence="5">
    <location>
        <begin position="448"/>
        <end position="470"/>
    </location>
</feature>
<evidence type="ECO:0000256" key="1">
    <source>
        <dbReference type="ARBA" id="ARBA00004141"/>
    </source>
</evidence>
<accession>A0AAE0ZVY9</accession>
<keyword evidence="4 5" id="KW-0472">Membrane</keyword>
<feature type="transmembrane region" description="Helical" evidence="5">
    <location>
        <begin position="390"/>
        <end position="412"/>
    </location>
</feature>
<feature type="transmembrane region" description="Helical" evidence="5">
    <location>
        <begin position="255"/>
        <end position="273"/>
    </location>
</feature>
<evidence type="ECO:0000256" key="5">
    <source>
        <dbReference type="SAM" id="Phobius"/>
    </source>
</evidence>
<feature type="transmembrane region" description="Helical" evidence="5">
    <location>
        <begin position="194"/>
        <end position="215"/>
    </location>
</feature>
<dbReference type="InterPro" id="IPR020846">
    <property type="entry name" value="MFS_dom"/>
</dbReference>
<dbReference type="PROSITE" id="PS50850">
    <property type="entry name" value="MFS"/>
    <property type="match status" value="1"/>
</dbReference>
<organism evidence="7 8">
    <name type="scientific">Elysia crispata</name>
    <name type="common">lettuce slug</name>
    <dbReference type="NCBI Taxonomy" id="231223"/>
    <lineage>
        <taxon>Eukaryota</taxon>
        <taxon>Metazoa</taxon>
        <taxon>Spiralia</taxon>
        <taxon>Lophotrochozoa</taxon>
        <taxon>Mollusca</taxon>
        <taxon>Gastropoda</taxon>
        <taxon>Heterobranchia</taxon>
        <taxon>Euthyneura</taxon>
        <taxon>Panpulmonata</taxon>
        <taxon>Sacoglossa</taxon>
        <taxon>Placobranchoidea</taxon>
        <taxon>Plakobranchidae</taxon>
        <taxon>Elysia</taxon>
    </lineage>
</organism>
<evidence type="ECO:0000256" key="3">
    <source>
        <dbReference type="ARBA" id="ARBA00022989"/>
    </source>
</evidence>
<feature type="transmembrane region" description="Helical" evidence="5">
    <location>
        <begin position="137"/>
        <end position="157"/>
    </location>
</feature>
<feature type="transmembrane region" description="Helical" evidence="5">
    <location>
        <begin position="169"/>
        <end position="188"/>
    </location>
</feature>
<dbReference type="InterPro" id="IPR005828">
    <property type="entry name" value="MFS_sugar_transport-like"/>
</dbReference>
<dbReference type="Proteomes" id="UP001283361">
    <property type="component" value="Unassembled WGS sequence"/>
</dbReference>
<evidence type="ECO:0000259" key="6">
    <source>
        <dbReference type="PROSITE" id="PS50850"/>
    </source>
</evidence>
<comment type="caution">
    <text evidence="7">The sequence shown here is derived from an EMBL/GenBank/DDBJ whole genome shotgun (WGS) entry which is preliminary data.</text>
</comment>
<evidence type="ECO:0000256" key="2">
    <source>
        <dbReference type="ARBA" id="ARBA00022692"/>
    </source>
</evidence>
<feature type="transmembrane region" description="Helical" evidence="5">
    <location>
        <begin position="513"/>
        <end position="531"/>
    </location>
</feature>
<dbReference type="GO" id="GO:0022857">
    <property type="term" value="F:transmembrane transporter activity"/>
    <property type="evidence" value="ECO:0007669"/>
    <property type="project" value="InterPro"/>
</dbReference>
<comment type="subcellular location">
    <subcellularLocation>
        <location evidence="1">Membrane</location>
        <topology evidence="1">Multi-pass membrane protein</topology>
    </subcellularLocation>
</comment>
<keyword evidence="3 5" id="KW-1133">Transmembrane helix</keyword>
<dbReference type="CDD" id="cd17317">
    <property type="entry name" value="MFS_SLC22"/>
    <property type="match status" value="1"/>
</dbReference>
<reference evidence="7" key="1">
    <citation type="journal article" date="2023" name="G3 (Bethesda)">
        <title>A reference genome for the long-term kleptoplast-retaining sea slug Elysia crispata morphotype clarki.</title>
        <authorList>
            <person name="Eastman K.E."/>
            <person name="Pendleton A.L."/>
            <person name="Shaikh M.A."/>
            <person name="Suttiyut T."/>
            <person name="Ogas R."/>
            <person name="Tomko P."/>
            <person name="Gavelis G."/>
            <person name="Widhalm J.R."/>
            <person name="Wisecaver J.H."/>
        </authorList>
    </citation>
    <scope>NUCLEOTIDE SEQUENCE</scope>
    <source>
        <strain evidence="7">ECLA1</strain>
    </source>
</reference>
<evidence type="ECO:0000256" key="4">
    <source>
        <dbReference type="ARBA" id="ARBA00023136"/>
    </source>
</evidence>
<dbReference type="InterPro" id="IPR036259">
    <property type="entry name" value="MFS_trans_sf"/>
</dbReference>
<evidence type="ECO:0000313" key="7">
    <source>
        <dbReference type="EMBL" id="KAK3775886.1"/>
    </source>
</evidence>
<feature type="domain" description="Major facilitator superfamily (MFS) profile" evidence="6">
    <location>
        <begin position="90"/>
        <end position="536"/>
    </location>
</feature>
<feature type="transmembrane region" description="Helical" evidence="5">
    <location>
        <begin position="424"/>
        <end position="442"/>
    </location>
</feature>
<protein>
    <recommendedName>
        <fullName evidence="6">Major facilitator superfamily (MFS) profile domain-containing protein</fullName>
    </recommendedName>
</protein>
<name>A0AAE0ZVY9_9GAST</name>
<dbReference type="GO" id="GO:0016020">
    <property type="term" value="C:membrane"/>
    <property type="evidence" value="ECO:0007669"/>
    <property type="project" value="UniProtKB-SubCell"/>
</dbReference>
<dbReference type="PANTHER" id="PTHR24064">
    <property type="entry name" value="SOLUTE CARRIER FAMILY 22 MEMBER"/>
    <property type="match status" value="1"/>
</dbReference>
<keyword evidence="8" id="KW-1185">Reference proteome</keyword>
<dbReference type="SUPFAM" id="SSF103473">
    <property type="entry name" value="MFS general substrate transporter"/>
    <property type="match status" value="1"/>
</dbReference>
<proteinExistence type="predicted"/>
<dbReference type="Gene3D" id="1.20.1250.20">
    <property type="entry name" value="MFS general substrate transporter like domains"/>
    <property type="match status" value="1"/>
</dbReference>
<feature type="transmembrane region" description="Helical" evidence="5">
    <location>
        <begin position="227"/>
        <end position="249"/>
    </location>
</feature>
<keyword evidence="2 5" id="KW-0812">Transmembrane</keyword>